<accession>A0A9D2GPT8</accession>
<gene>
    <name evidence="1" type="ORF">IAC04_02610</name>
</gene>
<dbReference type="Pfam" id="PF12668">
    <property type="entry name" value="DUF3791"/>
    <property type="match status" value="1"/>
</dbReference>
<reference evidence="1" key="1">
    <citation type="journal article" date="2021" name="PeerJ">
        <title>Extensive microbial diversity within the chicken gut microbiome revealed by metagenomics and culture.</title>
        <authorList>
            <person name="Gilroy R."/>
            <person name="Ravi A."/>
            <person name="Getino M."/>
            <person name="Pursley I."/>
            <person name="Horton D.L."/>
            <person name="Alikhan N.F."/>
            <person name="Baker D."/>
            <person name="Gharbi K."/>
            <person name="Hall N."/>
            <person name="Watson M."/>
            <person name="Adriaenssens E.M."/>
            <person name="Foster-Nyarko E."/>
            <person name="Jarju S."/>
            <person name="Secka A."/>
            <person name="Antonio M."/>
            <person name="Oren A."/>
            <person name="Chaudhuri R.R."/>
            <person name="La Ragione R."/>
            <person name="Hildebrand F."/>
            <person name="Pallen M.J."/>
        </authorList>
    </citation>
    <scope>NUCLEOTIDE SEQUENCE</scope>
    <source>
        <strain evidence="1">Gambia16-554</strain>
    </source>
</reference>
<dbReference type="Proteomes" id="UP000824115">
    <property type="component" value="Unassembled WGS sequence"/>
</dbReference>
<name>A0A9D2GPT8_9BACT</name>
<comment type="caution">
    <text evidence="1">The sequence shown here is derived from an EMBL/GenBank/DDBJ whole genome shotgun (WGS) entry which is preliminary data.</text>
</comment>
<proteinExistence type="predicted"/>
<protein>
    <submittedName>
        <fullName evidence="1">DUF3791 domain-containing protein</fullName>
    </submittedName>
</protein>
<sequence length="74" mass="8547">MSRTEKNKLEYTVALIADFAAAFNLSKKQAYNYLQRFKGLDFFFTHYNVMHTQSFEDTISDLVLVCSRNGGRLA</sequence>
<evidence type="ECO:0000313" key="1">
    <source>
        <dbReference type="EMBL" id="HIZ85363.1"/>
    </source>
</evidence>
<dbReference type="EMBL" id="DXAW01000049">
    <property type="protein sequence ID" value="HIZ85363.1"/>
    <property type="molecule type" value="Genomic_DNA"/>
</dbReference>
<reference evidence="1" key="2">
    <citation type="submission" date="2021-04" db="EMBL/GenBank/DDBJ databases">
        <authorList>
            <person name="Gilroy R."/>
        </authorList>
    </citation>
    <scope>NUCLEOTIDE SEQUENCE</scope>
    <source>
        <strain evidence="1">Gambia16-554</strain>
    </source>
</reference>
<dbReference type="AlphaFoldDB" id="A0A9D2GPT8"/>
<dbReference type="InterPro" id="IPR024269">
    <property type="entry name" value="DUF3791"/>
</dbReference>
<organism evidence="1 2">
    <name type="scientific">Candidatus Coprenecus stercoravium</name>
    <dbReference type="NCBI Taxonomy" id="2840735"/>
    <lineage>
        <taxon>Bacteria</taxon>
        <taxon>Pseudomonadati</taxon>
        <taxon>Bacteroidota</taxon>
        <taxon>Bacteroidia</taxon>
        <taxon>Bacteroidales</taxon>
        <taxon>Rikenellaceae</taxon>
        <taxon>Rikenellaceae incertae sedis</taxon>
        <taxon>Candidatus Coprenecus</taxon>
    </lineage>
</organism>
<evidence type="ECO:0000313" key="2">
    <source>
        <dbReference type="Proteomes" id="UP000824115"/>
    </source>
</evidence>